<evidence type="ECO:0000313" key="2">
    <source>
        <dbReference type="EMBL" id="KAF7493293.1"/>
    </source>
</evidence>
<dbReference type="GO" id="GO:0045176">
    <property type="term" value="P:apical protein localization"/>
    <property type="evidence" value="ECO:0007669"/>
    <property type="project" value="TreeGrafter"/>
</dbReference>
<dbReference type="OrthoDB" id="5796379at2759"/>
<dbReference type="EMBL" id="WVUK01000056">
    <property type="protein sequence ID" value="KAF7493293.1"/>
    <property type="molecule type" value="Genomic_DNA"/>
</dbReference>
<dbReference type="Proteomes" id="UP000070412">
    <property type="component" value="Unassembled WGS sequence"/>
</dbReference>
<dbReference type="InterPro" id="IPR016024">
    <property type="entry name" value="ARM-type_fold"/>
</dbReference>
<gene>
    <name evidence="2" type="ORF">SSS_7602</name>
</gene>
<sequence length="558" mass="63267">MVIYENFSPLAMIGSMANPIRNQKRFGICARPGFEFMFFESPVQVWLNELLSLTEVESLSALQAKSVATTPESFEALSIRNAQVSIQQIRKNSTIIIDELDSLIDSLPIDSTEGLTYLMEKFSETYKKIQSLIEICKRKGCDYVANKQLSIDVQTICEQTIKFMQNFLSKQQINNAQIEASARKLKENFGELVDTTIKKECFILVSSLNKKSSHLCLKWSLLALWQLTQNDPYMCRLFIENQNIIHYLLDIVQNYCNVSLEEYYQIRAAALRVLTYLSANRDAVKQILIEFTSNKCLISNIFSETEEIILKETVGFFVQITTIFIDNKDRTIMQNANDGNSNLSLKSLINGLVEGLTEILKSTENDQIFLMSCAALANISFMSTESLIKFETVSFILNSSSKRFQSSDQPLLKDQIITLLANLSQKHQLTVVSSGGLIFLINTLLEECPRANMEQSRIASMERIQQKIAVALARLGTHKSVAKIIYRLNGVERLIQICKSPKERNYNDTVLLASIAALKRISQSIGKLPFKELKALDLIDSKLQDTFMNYSRENTSLV</sequence>
<reference evidence="2" key="2">
    <citation type="submission" date="2020-01" db="EMBL/GenBank/DDBJ databases">
        <authorList>
            <person name="Korhonen P.K.K."/>
            <person name="Guangxu M.G."/>
            <person name="Wang T.W."/>
            <person name="Stroehlein A.J.S."/>
            <person name="Young N.D."/>
            <person name="Ang C.-S.A."/>
            <person name="Fernando D.W.F."/>
            <person name="Lu H.L."/>
            <person name="Taylor S.T."/>
            <person name="Ehtesham M.E.M."/>
            <person name="Najaraj S.H.N."/>
            <person name="Harsha G.H.G."/>
            <person name="Madugundu A.M."/>
            <person name="Renuse S.R."/>
            <person name="Holt D.H."/>
            <person name="Pandey A.P."/>
            <person name="Papenfuss A.P."/>
            <person name="Gasser R.B.G."/>
            <person name="Fischer K.F."/>
        </authorList>
    </citation>
    <scope>NUCLEOTIDE SEQUENCE</scope>
    <source>
        <strain evidence="2">SSS_KF_BRIS2020</strain>
    </source>
</reference>
<evidence type="ECO:0000313" key="3">
    <source>
        <dbReference type="EnsemblMetazoa" id="KAF7493293.1"/>
    </source>
</evidence>
<name>A0A834RB85_SARSC</name>
<evidence type="ECO:0000313" key="4">
    <source>
        <dbReference type="Proteomes" id="UP000070412"/>
    </source>
</evidence>
<dbReference type="SMART" id="SM00185">
    <property type="entry name" value="ARM"/>
    <property type="match status" value="4"/>
</dbReference>
<reference evidence="3" key="3">
    <citation type="submission" date="2022-06" db="UniProtKB">
        <authorList>
            <consortium name="EnsemblMetazoa"/>
        </authorList>
    </citation>
    <scope>IDENTIFICATION</scope>
</reference>
<proteinExistence type="predicted"/>
<dbReference type="PANTHER" id="PTHR21386">
    <property type="entry name" value="INSCUTEABLE"/>
    <property type="match status" value="1"/>
</dbReference>
<dbReference type="GO" id="GO:0008093">
    <property type="term" value="F:cytoskeletal anchor activity"/>
    <property type="evidence" value="ECO:0007669"/>
    <property type="project" value="TreeGrafter"/>
</dbReference>
<dbReference type="GO" id="GO:0009786">
    <property type="term" value="P:regulation of asymmetric cell division"/>
    <property type="evidence" value="ECO:0007669"/>
    <property type="project" value="TreeGrafter"/>
</dbReference>
<dbReference type="PANTHER" id="PTHR21386:SF0">
    <property type="entry name" value="PROTEIN INSCUTEABLE HOMOLOG"/>
    <property type="match status" value="1"/>
</dbReference>
<dbReference type="OMA" id="YMCRLFI"/>
<dbReference type="SUPFAM" id="SSF48371">
    <property type="entry name" value="ARM repeat"/>
    <property type="match status" value="1"/>
</dbReference>
<reference evidence="4" key="1">
    <citation type="journal article" date="2020" name="PLoS Negl. Trop. Dis.">
        <title>High-quality nuclear genome for Sarcoptes scabiei-A critical resource for a neglected parasite.</title>
        <authorList>
            <person name="Korhonen P.K."/>
            <person name="Gasser R.B."/>
            <person name="Ma G."/>
            <person name="Wang T."/>
            <person name="Stroehlein A.J."/>
            <person name="Young N.D."/>
            <person name="Ang C.S."/>
            <person name="Fernando D.D."/>
            <person name="Lu H.C."/>
            <person name="Taylor S."/>
            <person name="Reynolds S.L."/>
            <person name="Mofiz E."/>
            <person name="Najaraj S.H."/>
            <person name="Gowda H."/>
            <person name="Madugundu A."/>
            <person name="Renuse S."/>
            <person name="Holt D."/>
            <person name="Pandey A."/>
            <person name="Papenfuss A.T."/>
            <person name="Fischer K."/>
        </authorList>
    </citation>
    <scope>NUCLEOTIDE SEQUENCE [LARGE SCALE GENOMIC DNA]</scope>
</reference>
<dbReference type="InterPro" id="IPR000225">
    <property type="entry name" value="Armadillo"/>
</dbReference>
<dbReference type="InterPro" id="IPR011989">
    <property type="entry name" value="ARM-like"/>
</dbReference>
<evidence type="ECO:0000259" key="1">
    <source>
        <dbReference type="Pfam" id="PF19427"/>
    </source>
</evidence>
<feature type="domain" description="Protein inscuteable homologue C-terminal" evidence="1">
    <location>
        <begin position="152"/>
        <end position="555"/>
    </location>
</feature>
<dbReference type="InterPro" id="IPR039921">
    <property type="entry name" value="Inscuteable"/>
</dbReference>
<accession>A0A834RB85</accession>
<protein>
    <submittedName>
        <fullName evidence="2">Protein inscuteable -like protein</fullName>
    </submittedName>
</protein>
<dbReference type="GO" id="GO:0000132">
    <property type="term" value="P:establishment of mitotic spindle orientation"/>
    <property type="evidence" value="ECO:0007669"/>
    <property type="project" value="TreeGrafter"/>
</dbReference>
<dbReference type="Pfam" id="PF19427">
    <property type="entry name" value="Insc_C"/>
    <property type="match status" value="1"/>
</dbReference>
<dbReference type="InterPro" id="IPR045789">
    <property type="entry name" value="Insc_C"/>
</dbReference>
<keyword evidence="4" id="KW-1185">Reference proteome</keyword>
<dbReference type="GO" id="GO:0045179">
    <property type="term" value="C:apical cortex"/>
    <property type="evidence" value="ECO:0007669"/>
    <property type="project" value="TreeGrafter"/>
</dbReference>
<dbReference type="AlphaFoldDB" id="A0A834RB85"/>
<dbReference type="Gene3D" id="1.25.10.10">
    <property type="entry name" value="Leucine-rich Repeat Variant"/>
    <property type="match status" value="1"/>
</dbReference>
<dbReference type="EnsemblMetazoa" id="SSS_7602s_mrna">
    <property type="protein sequence ID" value="KAF7493293.1"/>
    <property type="gene ID" value="SSS_7602"/>
</dbReference>
<organism evidence="2">
    <name type="scientific">Sarcoptes scabiei</name>
    <name type="common">Itch mite</name>
    <name type="synonym">Acarus scabiei</name>
    <dbReference type="NCBI Taxonomy" id="52283"/>
    <lineage>
        <taxon>Eukaryota</taxon>
        <taxon>Metazoa</taxon>
        <taxon>Ecdysozoa</taxon>
        <taxon>Arthropoda</taxon>
        <taxon>Chelicerata</taxon>
        <taxon>Arachnida</taxon>
        <taxon>Acari</taxon>
        <taxon>Acariformes</taxon>
        <taxon>Sarcoptiformes</taxon>
        <taxon>Astigmata</taxon>
        <taxon>Psoroptidia</taxon>
        <taxon>Sarcoptoidea</taxon>
        <taxon>Sarcoptidae</taxon>
        <taxon>Sarcoptinae</taxon>
        <taxon>Sarcoptes</taxon>
    </lineage>
</organism>
<dbReference type="GO" id="GO:0008356">
    <property type="term" value="P:asymmetric cell division"/>
    <property type="evidence" value="ECO:0007669"/>
    <property type="project" value="InterPro"/>
</dbReference>